<feature type="domain" description="SCP" evidence="5">
    <location>
        <begin position="67"/>
        <end position="237"/>
    </location>
</feature>
<dbReference type="InterPro" id="IPR001283">
    <property type="entry name" value="CRISP-related"/>
</dbReference>
<evidence type="ECO:0000256" key="4">
    <source>
        <dbReference type="SAM" id="SignalP"/>
    </source>
</evidence>
<gene>
    <name evidence="6" type="ORF">ABMA27_000789</name>
</gene>
<evidence type="ECO:0000259" key="5">
    <source>
        <dbReference type="SMART" id="SM00198"/>
    </source>
</evidence>
<dbReference type="PRINTS" id="PR00837">
    <property type="entry name" value="V5TPXLIKE"/>
</dbReference>
<comment type="subcellular location">
    <subcellularLocation>
        <location evidence="1">Secreted</location>
    </subcellularLocation>
</comment>
<dbReference type="PRINTS" id="PR00838">
    <property type="entry name" value="V5ALLERGEN"/>
</dbReference>
<dbReference type="InterPro" id="IPR014044">
    <property type="entry name" value="CAP_dom"/>
</dbReference>
<evidence type="ECO:0000256" key="1">
    <source>
        <dbReference type="ARBA" id="ARBA00004613"/>
    </source>
</evidence>
<dbReference type="InterPro" id="IPR035940">
    <property type="entry name" value="CAP_sf"/>
</dbReference>
<keyword evidence="7" id="KW-1185">Reference proteome</keyword>
<accession>A0ABR3I0L9</accession>
<dbReference type="Pfam" id="PF00188">
    <property type="entry name" value="CAP"/>
    <property type="match status" value="1"/>
</dbReference>
<proteinExistence type="predicted"/>
<evidence type="ECO:0000256" key="2">
    <source>
        <dbReference type="ARBA" id="ARBA00022525"/>
    </source>
</evidence>
<sequence>MLSKLVFGYTVVFLIVCLFIFPSETIDINYCGSNVCDNSKQHTLCRFRSPGPGPNCFGYQKTVITEEQKNALLDKINSRRNKIAAGEVRSFPAAENMMKLEWNEELELSAQRWADQCVAQGAPDIKDACRDLVNVAVGQNIASVYGEAPGLSPLSLVDVWYMELLNTNSSVLHRYLPSLERGLPHYDYFTQLVWARSSEVGCGGVKFQERLKDARVARNRTVHRLVCNFAPGGNVLGESVYSKGPPCSRCPDGGICDLDYNALCSTPLHRNTRYAMTTDEKENVAPPTNTDDQFISSDDNLPKENKTSIDAPINTEAIEDDENITLFDYFPHLYQSTREPITIATTTVTNPCKDALAVDEFVELLKKKLTSDSMFKELLLSTKNPSHNVDSSFSDPSVAAFVSRIYSKKEPTTTTKLPEYDYVNSTLLVDLVEAVIFRSADKTFATEETEALQHSSVGPVKIQAELGEIKPNHDFTGHYFFPEDVNEESITEATDLYYDSSNLPTSDVISEIENLKRDKTTQDFLDEIIESDSGIDESTTTLNTLSFGDTLNKNGQKVMKKFLDEIGEKDEK</sequence>
<dbReference type="EMBL" id="JBEUOH010000010">
    <property type="protein sequence ID" value="KAL0882258.1"/>
    <property type="molecule type" value="Genomic_DNA"/>
</dbReference>
<dbReference type="CDD" id="cd05380">
    <property type="entry name" value="CAP_euk"/>
    <property type="match status" value="1"/>
</dbReference>
<organism evidence="6 7">
    <name type="scientific">Loxostege sticticalis</name>
    <name type="common">Beet webworm moth</name>
    <dbReference type="NCBI Taxonomy" id="481309"/>
    <lineage>
        <taxon>Eukaryota</taxon>
        <taxon>Metazoa</taxon>
        <taxon>Ecdysozoa</taxon>
        <taxon>Arthropoda</taxon>
        <taxon>Hexapoda</taxon>
        <taxon>Insecta</taxon>
        <taxon>Pterygota</taxon>
        <taxon>Neoptera</taxon>
        <taxon>Endopterygota</taxon>
        <taxon>Lepidoptera</taxon>
        <taxon>Glossata</taxon>
        <taxon>Ditrysia</taxon>
        <taxon>Pyraloidea</taxon>
        <taxon>Crambidae</taxon>
        <taxon>Pyraustinae</taxon>
        <taxon>Loxostege</taxon>
    </lineage>
</organism>
<feature type="signal peptide" evidence="4">
    <location>
        <begin position="1"/>
        <end position="25"/>
    </location>
</feature>
<keyword evidence="4" id="KW-0732">Signal</keyword>
<dbReference type="SUPFAM" id="SSF55797">
    <property type="entry name" value="PR-1-like"/>
    <property type="match status" value="1"/>
</dbReference>
<feature type="compositionally biased region" description="Polar residues" evidence="3">
    <location>
        <begin position="286"/>
        <end position="299"/>
    </location>
</feature>
<evidence type="ECO:0000256" key="3">
    <source>
        <dbReference type="SAM" id="MobiDB-lite"/>
    </source>
</evidence>
<comment type="caution">
    <text evidence="6">The sequence shown here is derived from an EMBL/GenBank/DDBJ whole genome shotgun (WGS) entry which is preliminary data.</text>
</comment>
<dbReference type="SMART" id="SM00198">
    <property type="entry name" value="SCP"/>
    <property type="match status" value="1"/>
</dbReference>
<feature type="chain" id="PRO_5046617371" description="SCP domain-containing protein" evidence="4">
    <location>
        <begin position="26"/>
        <end position="572"/>
    </location>
</feature>
<feature type="region of interest" description="Disordered" evidence="3">
    <location>
        <begin position="282"/>
        <end position="307"/>
    </location>
</feature>
<name>A0ABR3I0L9_LOXSC</name>
<dbReference type="PANTHER" id="PTHR10334">
    <property type="entry name" value="CYSTEINE-RICH SECRETORY PROTEIN-RELATED"/>
    <property type="match status" value="1"/>
</dbReference>
<dbReference type="Gene3D" id="3.40.33.10">
    <property type="entry name" value="CAP"/>
    <property type="match status" value="1"/>
</dbReference>
<dbReference type="Proteomes" id="UP001549920">
    <property type="component" value="Unassembled WGS sequence"/>
</dbReference>
<keyword evidence="2" id="KW-0964">Secreted</keyword>
<evidence type="ECO:0000313" key="7">
    <source>
        <dbReference type="Proteomes" id="UP001549920"/>
    </source>
</evidence>
<evidence type="ECO:0000313" key="6">
    <source>
        <dbReference type="EMBL" id="KAL0882258.1"/>
    </source>
</evidence>
<dbReference type="InterPro" id="IPR002413">
    <property type="entry name" value="V5_allergen-like"/>
</dbReference>
<reference evidence="6 7" key="1">
    <citation type="submission" date="2024-06" db="EMBL/GenBank/DDBJ databases">
        <title>A chromosome-level genome assembly of beet webworm, Loxostege sticticalis.</title>
        <authorList>
            <person name="Zhang Y."/>
        </authorList>
    </citation>
    <scope>NUCLEOTIDE SEQUENCE [LARGE SCALE GENOMIC DNA]</scope>
    <source>
        <strain evidence="6">AQ026</strain>
        <tissue evidence="6">Whole body</tissue>
    </source>
</reference>
<protein>
    <recommendedName>
        <fullName evidence="5">SCP domain-containing protein</fullName>
    </recommendedName>
</protein>